<feature type="domain" description="DUF1330" evidence="1">
    <location>
        <begin position="12"/>
        <end position="104"/>
    </location>
</feature>
<dbReference type="EMBL" id="JBHRTR010000054">
    <property type="protein sequence ID" value="MFC3231105.1"/>
    <property type="molecule type" value="Genomic_DNA"/>
</dbReference>
<protein>
    <submittedName>
        <fullName evidence="2">DUF1330 domain-containing protein</fullName>
    </submittedName>
</protein>
<dbReference type="InterPro" id="IPR010753">
    <property type="entry name" value="DUF1330"/>
</dbReference>
<gene>
    <name evidence="2" type="ORF">ACFOGJ_27910</name>
</gene>
<evidence type="ECO:0000313" key="3">
    <source>
        <dbReference type="Proteomes" id="UP001595528"/>
    </source>
</evidence>
<dbReference type="Pfam" id="PF07045">
    <property type="entry name" value="DUF1330"/>
    <property type="match status" value="1"/>
</dbReference>
<keyword evidence="3" id="KW-1185">Reference proteome</keyword>
<proteinExistence type="predicted"/>
<organism evidence="2 3">
    <name type="scientific">Marinibaculum pumilum</name>
    <dbReference type="NCBI Taxonomy" id="1766165"/>
    <lineage>
        <taxon>Bacteria</taxon>
        <taxon>Pseudomonadati</taxon>
        <taxon>Pseudomonadota</taxon>
        <taxon>Alphaproteobacteria</taxon>
        <taxon>Rhodospirillales</taxon>
        <taxon>Rhodospirillaceae</taxon>
        <taxon>Marinibaculum</taxon>
    </lineage>
</organism>
<dbReference type="RefSeq" id="WP_379906572.1">
    <property type="nucleotide sequence ID" value="NZ_JBHRTR010000054.1"/>
</dbReference>
<comment type="caution">
    <text evidence="2">The sequence shown here is derived from an EMBL/GenBank/DDBJ whole genome shotgun (WGS) entry which is preliminary data.</text>
</comment>
<dbReference type="Gene3D" id="3.30.70.100">
    <property type="match status" value="1"/>
</dbReference>
<dbReference type="Proteomes" id="UP001595528">
    <property type="component" value="Unassembled WGS sequence"/>
</dbReference>
<name>A0ABV7L9Y5_9PROT</name>
<dbReference type="PANTHER" id="PTHR41521:SF4">
    <property type="entry name" value="BLR0684 PROTEIN"/>
    <property type="match status" value="1"/>
</dbReference>
<reference evidence="3" key="1">
    <citation type="journal article" date="2019" name="Int. J. Syst. Evol. Microbiol.">
        <title>The Global Catalogue of Microorganisms (GCM) 10K type strain sequencing project: providing services to taxonomists for standard genome sequencing and annotation.</title>
        <authorList>
            <consortium name="The Broad Institute Genomics Platform"/>
            <consortium name="The Broad Institute Genome Sequencing Center for Infectious Disease"/>
            <person name="Wu L."/>
            <person name="Ma J."/>
        </authorList>
    </citation>
    <scope>NUCLEOTIDE SEQUENCE [LARGE SCALE GENOMIC DNA]</scope>
    <source>
        <strain evidence="3">KCTC 42964</strain>
    </source>
</reference>
<dbReference type="SUPFAM" id="SSF54909">
    <property type="entry name" value="Dimeric alpha+beta barrel"/>
    <property type="match status" value="1"/>
</dbReference>
<accession>A0ABV7L9Y5</accession>
<evidence type="ECO:0000313" key="2">
    <source>
        <dbReference type="EMBL" id="MFC3231105.1"/>
    </source>
</evidence>
<evidence type="ECO:0000259" key="1">
    <source>
        <dbReference type="Pfam" id="PF07045"/>
    </source>
</evidence>
<sequence>MASAAEQGPPAPAYLVLAFRIVDPEPFLDYARRIPALIARHRGRYIVKGAHPTAIEGGWAPDRLVILEFESRANAGAFLEDAEARDLFALRHRGTDGNLILVDGCR</sequence>
<dbReference type="InterPro" id="IPR011008">
    <property type="entry name" value="Dimeric_a/b-barrel"/>
</dbReference>
<dbReference type="PANTHER" id="PTHR41521">
    <property type="match status" value="1"/>
</dbReference>